<protein>
    <submittedName>
        <fullName evidence="1">Uncharacterized protein</fullName>
    </submittedName>
</protein>
<sequence>MSVLVATVLSLPQSARPVLASDALAQVRPMDRRVEALIARGVMRSRTIGKLLDELSRTDVVVYVRSTPRRPGDLAGSMGFMGIGADGRRWLMVTLYGDEGWTTLEDAEDRQLITLGHELRHVLEVAADPGITTATAFAAFYRAIGDEWQKDRVDTQDARIAGRQVAQELSSGPQ</sequence>
<evidence type="ECO:0000313" key="2">
    <source>
        <dbReference type="Proteomes" id="UP000076079"/>
    </source>
</evidence>
<organism evidence="1 2">
    <name type="scientific">Luteitalea pratensis</name>
    <dbReference type="NCBI Taxonomy" id="1855912"/>
    <lineage>
        <taxon>Bacteria</taxon>
        <taxon>Pseudomonadati</taxon>
        <taxon>Acidobacteriota</taxon>
        <taxon>Vicinamibacteria</taxon>
        <taxon>Vicinamibacterales</taxon>
        <taxon>Vicinamibacteraceae</taxon>
        <taxon>Luteitalea</taxon>
    </lineage>
</organism>
<dbReference type="EMBL" id="CP015136">
    <property type="protein sequence ID" value="AMY08066.1"/>
    <property type="molecule type" value="Genomic_DNA"/>
</dbReference>
<reference evidence="1 2" key="1">
    <citation type="journal article" date="2016" name="Genome Announc.">
        <title>First Complete Genome Sequence of a Subdivision 6 Acidobacterium Strain.</title>
        <authorList>
            <person name="Huang S."/>
            <person name="Vieira S."/>
            <person name="Bunk B."/>
            <person name="Riedel T."/>
            <person name="Sproer C."/>
            <person name="Overmann J."/>
        </authorList>
    </citation>
    <scope>NUCLEOTIDE SEQUENCE [LARGE SCALE GENOMIC DNA]</scope>
    <source>
        <strain evidence="2">DSM 100886 HEG_-6_39</strain>
    </source>
</reference>
<name>A0A143PI25_LUTPR</name>
<dbReference type="KEGG" id="abac:LuPra_01254"/>
<evidence type="ECO:0000313" key="1">
    <source>
        <dbReference type="EMBL" id="AMY08066.1"/>
    </source>
</evidence>
<dbReference type="Proteomes" id="UP000076079">
    <property type="component" value="Chromosome"/>
</dbReference>
<dbReference type="AlphaFoldDB" id="A0A143PI25"/>
<keyword evidence="2" id="KW-1185">Reference proteome</keyword>
<gene>
    <name evidence="1" type="ORF">LuPra_01254</name>
</gene>
<proteinExistence type="predicted"/>
<reference evidence="2" key="2">
    <citation type="submission" date="2016-04" db="EMBL/GenBank/DDBJ databases">
        <title>First Complete Genome Sequence of a Subdivision 6 Acidobacterium.</title>
        <authorList>
            <person name="Huang S."/>
            <person name="Vieira S."/>
            <person name="Bunk B."/>
            <person name="Riedel T."/>
            <person name="Sproeer C."/>
            <person name="Overmann J."/>
        </authorList>
    </citation>
    <scope>NUCLEOTIDE SEQUENCE [LARGE SCALE GENOMIC DNA]</scope>
    <source>
        <strain evidence="2">DSM 100886 HEG_-6_39</strain>
    </source>
</reference>
<accession>A0A143PI25</accession>